<sequence length="107" mass="12451">MSPRKPQQQQPHNNNNNNNNNKNNISHKKDKKYKMSQWPTKQLSTTRPCTNYHWNAPSIERKDYDAVSPTGTNDTTGSNDSDNKNNNNSRHQGWAQQLFKHVLNTLF</sequence>
<protein>
    <submittedName>
        <fullName evidence="2">Uncharacterized protein</fullName>
    </submittedName>
</protein>
<reference evidence="2" key="1">
    <citation type="submission" date="2021-02" db="EMBL/GenBank/DDBJ databases">
        <authorList>
            <person name="Dougan E. K."/>
            <person name="Rhodes N."/>
            <person name="Thang M."/>
            <person name="Chan C."/>
        </authorList>
    </citation>
    <scope>NUCLEOTIDE SEQUENCE</scope>
</reference>
<feature type="compositionally biased region" description="Low complexity" evidence="1">
    <location>
        <begin position="13"/>
        <end position="24"/>
    </location>
</feature>
<comment type="caution">
    <text evidence="2">The sequence shown here is derived from an EMBL/GenBank/DDBJ whole genome shotgun (WGS) entry which is preliminary data.</text>
</comment>
<evidence type="ECO:0000313" key="2">
    <source>
        <dbReference type="EMBL" id="CAE8618496.1"/>
    </source>
</evidence>
<evidence type="ECO:0000313" key="3">
    <source>
        <dbReference type="Proteomes" id="UP000654075"/>
    </source>
</evidence>
<name>A0A813FWY2_POLGL</name>
<feature type="compositionally biased region" description="Basic residues" evidence="1">
    <location>
        <begin position="25"/>
        <end position="34"/>
    </location>
</feature>
<feature type="compositionally biased region" description="Polar residues" evidence="1">
    <location>
        <begin position="1"/>
        <end position="12"/>
    </location>
</feature>
<feature type="compositionally biased region" description="Polar residues" evidence="1">
    <location>
        <begin position="37"/>
        <end position="53"/>
    </location>
</feature>
<proteinExistence type="predicted"/>
<dbReference type="AlphaFoldDB" id="A0A813FWY2"/>
<dbReference type="EMBL" id="CAJNNV010026560">
    <property type="protein sequence ID" value="CAE8618496.1"/>
    <property type="molecule type" value="Genomic_DNA"/>
</dbReference>
<keyword evidence="3" id="KW-1185">Reference proteome</keyword>
<gene>
    <name evidence="2" type="ORF">PGLA1383_LOCUS36113</name>
</gene>
<feature type="region of interest" description="Disordered" evidence="1">
    <location>
        <begin position="1"/>
        <end position="92"/>
    </location>
</feature>
<organism evidence="2 3">
    <name type="scientific">Polarella glacialis</name>
    <name type="common">Dinoflagellate</name>
    <dbReference type="NCBI Taxonomy" id="89957"/>
    <lineage>
        <taxon>Eukaryota</taxon>
        <taxon>Sar</taxon>
        <taxon>Alveolata</taxon>
        <taxon>Dinophyceae</taxon>
        <taxon>Suessiales</taxon>
        <taxon>Suessiaceae</taxon>
        <taxon>Polarella</taxon>
    </lineage>
</organism>
<feature type="compositionally biased region" description="Low complexity" evidence="1">
    <location>
        <begin position="70"/>
        <end position="89"/>
    </location>
</feature>
<accession>A0A813FWY2</accession>
<dbReference type="Proteomes" id="UP000654075">
    <property type="component" value="Unassembled WGS sequence"/>
</dbReference>
<evidence type="ECO:0000256" key="1">
    <source>
        <dbReference type="SAM" id="MobiDB-lite"/>
    </source>
</evidence>